<comment type="similarity">
    <text evidence="2">Belongs to the bacterial solute-binding protein 1 family.</text>
</comment>
<evidence type="ECO:0000256" key="3">
    <source>
        <dbReference type="ARBA" id="ARBA00022448"/>
    </source>
</evidence>
<dbReference type="RefSeq" id="WP_129967872.1">
    <property type="nucleotide sequence ID" value="NZ_JACCEW010000001.1"/>
</dbReference>
<evidence type="ECO:0000313" key="6">
    <source>
        <dbReference type="EMBL" id="NYT35947.1"/>
    </source>
</evidence>
<evidence type="ECO:0000256" key="5">
    <source>
        <dbReference type="SAM" id="MobiDB-lite"/>
    </source>
</evidence>
<name>A0A853F7J3_9BURK</name>
<dbReference type="Gene3D" id="3.40.190.10">
    <property type="entry name" value="Periplasmic binding protein-like II"/>
    <property type="match status" value="1"/>
</dbReference>
<evidence type="ECO:0000256" key="2">
    <source>
        <dbReference type="ARBA" id="ARBA00008520"/>
    </source>
</evidence>
<accession>A0A853F7J3</accession>
<dbReference type="Pfam" id="PF13416">
    <property type="entry name" value="SBP_bac_8"/>
    <property type="match status" value="1"/>
</dbReference>
<reference evidence="6 7" key="1">
    <citation type="submission" date="2020-07" db="EMBL/GenBank/DDBJ databases">
        <title>Taxonomic revisions and descriptions of new bacterial species based on genomic comparisons in the high-G+C-content subgroup of the family Alcaligenaceae.</title>
        <authorList>
            <person name="Szabo A."/>
            <person name="Felfoldi T."/>
        </authorList>
    </citation>
    <scope>NUCLEOTIDE SEQUENCE [LARGE SCALE GENOMIC DNA]</scope>
    <source>
        <strain evidence="6 7">DSM 25264</strain>
    </source>
</reference>
<comment type="subcellular location">
    <subcellularLocation>
        <location evidence="1">Periplasm</location>
    </subcellularLocation>
</comment>
<dbReference type="EMBL" id="JACCEW010000001">
    <property type="protein sequence ID" value="NYT35947.1"/>
    <property type="molecule type" value="Genomic_DNA"/>
</dbReference>
<evidence type="ECO:0000256" key="1">
    <source>
        <dbReference type="ARBA" id="ARBA00004418"/>
    </source>
</evidence>
<dbReference type="PROSITE" id="PS51318">
    <property type="entry name" value="TAT"/>
    <property type="match status" value="1"/>
</dbReference>
<dbReference type="OrthoDB" id="5890863at2"/>
<keyword evidence="7" id="KW-1185">Reference proteome</keyword>
<protein>
    <submittedName>
        <fullName evidence="6">Carbohydrate ABC transporter substrate-binding protein</fullName>
    </submittedName>
</protein>
<dbReference type="AlphaFoldDB" id="A0A853F7J3"/>
<feature type="region of interest" description="Disordered" evidence="5">
    <location>
        <begin position="1"/>
        <end position="21"/>
    </location>
</feature>
<dbReference type="SUPFAM" id="SSF53850">
    <property type="entry name" value="Periplasmic binding protein-like II"/>
    <property type="match status" value="1"/>
</dbReference>
<keyword evidence="3" id="KW-0813">Transport</keyword>
<evidence type="ECO:0000313" key="7">
    <source>
        <dbReference type="Proteomes" id="UP000580517"/>
    </source>
</evidence>
<dbReference type="InterPro" id="IPR050490">
    <property type="entry name" value="Bact_solute-bd_prot1"/>
</dbReference>
<dbReference type="InterPro" id="IPR006311">
    <property type="entry name" value="TAT_signal"/>
</dbReference>
<feature type="compositionally biased region" description="Low complexity" evidence="5">
    <location>
        <begin position="1"/>
        <end position="18"/>
    </location>
</feature>
<dbReference type="InterPro" id="IPR006059">
    <property type="entry name" value="SBP"/>
</dbReference>
<dbReference type="GO" id="GO:0042597">
    <property type="term" value="C:periplasmic space"/>
    <property type="evidence" value="ECO:0007669"/>
    <property type="project" value="UniProtKB-SubCell"/>
</dbReference>
<sequence>MSQNKPPFSSTAAATPARPSRRRVLQAAGAAGLASIAMPLFRIRSAMAAERSLKILQWSHFVPSYDTWFDNFAKEWGKANGVNVVVDHINIGDLVTTTTSEMSAGSGHDLIELGPEAAQFMPNVLDMADINQEAGKQFGAPFFVAERVSRNPVTKAWYAFCHGWTIDCGDYRQSLWKKAGMPQGPDSWQELLEVGARIRDEQGVKVGIGMSQELDSNMAARSILWAWDTYVQDEWDNVVLNKGVFRRRAVEAVKYMTDLFQKAMTPAVFSWNAASNNQDLIAGQASYILNSISAYRSAQQSKPDIARDVFFTGPLAGPNGTRWANVHVLYNYIIPKFAKAGEDTAKQFILHLLKSYDQAVYQSKLYNSPSYFNTAVPDGERGYDKVDGASTLKQLSDAWFTHDPFKLDGEADGKLASLKSATEWTTNLGHPGYSSPAVGEVFNTFILPNMMAKAARGDLKPEEAVDEAAGRISKIYENWRKRGLIGGDA</sequence>
<dbReference type="PANTHER" id="PTHR43649:SF34">
    <property type="entry name" value="ABC TRANSPORTER PERIPLASMIC-BINDING PROTEIN YCJN-RELATED"/>
    <property type="match status" value="1"/>
</dbReference>
<organism evidence="6 7">
    <name type="scientific">Allopusillimonas soli</name>
    <dbReference type="NCBI Taxonomy" id="659016"/>
    <lineage>
        <taxon>Bacteria</taxon>
        <taxon>Pseudomonadati</taxon>
        <taxon>Pseudomonadota</taxon>
        <taxon>Betaproteobacteria</taxon>
        <taxon>Burkholderiales</taxon>
        <taxon>Alcaligenaceae</taxon>
        <taxon>Allopusillimonas</taxon>
    </lineage>
</organism>
<dbReference type="PANTHER" id="PTHR43649">
    <property type="entry name" value="ARABINOSE-BINDING PROTEIN-RELATED"/>
    <property type="match status" value="1"/>
</dbReference>
<keyword evidence="4" id="KW-0732">Signal</keyword>
<evidence type="ECO:0000256" key="4">
    <source>
        <dbReference type="ARBA" id="ARBA00022729"/>
    </source>
</evidence>
<dbReference type="Proteomes" id="UP000580517">
    <property type="component" value="Unassembled WGS sequence"/>
</dbReference>
<gene>
    <name evidence="6" type="ORF">H0A68_03610</name>
</gene>
<proteinExistence type="inferred from homology"/>
<comment type="caution">
    <text evidence="6">The sequence shown here is derived from an EMBL/GenBank/DDBJ whole genome shotgun (WGS) entry which is preliminary data.</text>
</comment>